<dbReference type="EMBL" id="JASPKZ010001982">
    <property type="protein sequence ID" value="KAJ9596546.1"/>
    <property type="molecule type" value="Genomic_DNA"/>
</dbReference>
<dbReference type="GO" id="GO:0008270">
    <property type="term" value="F:zinc ion binding"/>
    <property type="evidence" value="ECO:0007669"/>
    <property type="project" value="UniProtKB-KW"/>
</dbReference>
<feature type="transmembrane region" description="Helical" evidence="20">
    <location>
        <begin position="248"/>
        <end position="271"/>
    </location>
</feature>
<comment type="pathway">
    <text evidence="3">Protein modification; protein glycosylation.</text>
</comment>
<dbReference type="GO" id="GO:0005634">
    <property type="term" value="C:nucleus"/>
    <property type="evidence" value="ECO:0007669"/>
    <property type="project" value="UniProtKB-SubCell"/>
</dbReference>
<protein>
    <recommendedName>
        <fullName evidence="5">dolichyl-P-Man:Man5GlcNAc2-PP-dolichol alpha-1,3-mannosyltransferase</fullName>
        <ecNumber evidence="5">2.4.1.258</ecNumber>
    </recommendedName>
</protein>
<evidence type="ECO:0000256" key="12">
    <source>
        <dbReference type="ARBA" id="ARBA00022824"/>
    </source>
</evidence>
<feature type="domain" description="C2H2-type" evidence="21">
    <location>
        <begin position="725"/>
        <end position="752"/>
    </location>
</feature>
<dbReference type="PROSITE" id="PS50157">
    <property type="entry name" value="ZINC_FINGER_C2H2_2"/>
    <property type="match status" value="8"/>
</dbReference>
<sequence length="753" mass="87974">CSEVQYRKDNERMRTLGVECTKIKTEIMAKYLQCLYQNHVTKKFVHSLLFDPNYLTFASICLLLGELIVNFCIIHYVKYTEIDWIAYMQEVEGVVNGTYDYTYLKGDTGPLVYPAGFVYIFTILYYITSNGKNVRLAQYVFAVLHIIFLMLIFRIYIKSKIIPPYVLVLMCSISYRIHSIFVLRLFNDTVAMLLFYASVNLFLNSRWNLASVFYSLAVSVKMNILLFAPAVLLTYLKSLGLKHTVKQLAICAFVQCFLGLPFLITNPGAYIRGAFNLGRVFLHEWTVNWRFLPENIFTNFYFHISLLSLHIMLLLIFFTSPRNNLQKLAYSDKQLKVNSDQTQHDAFITSMKSHMFLLPLFTANFIGIACSRSLHYQFYVWYFHSVPYLLWSIQFPTVLRILILLAIEICWNTFPSTCLSSMTLHLCHILILLNHSTTMTNKKYLQDTLDDFKIESDGYDNTEPNLNCTYIKQEKEFTTEQDSEQEEDTCRSRVAVEAFKFENIDGNQSEDTFFKKEILDVSQHQSALFCEYCGKSFYSKYHLIRHMHTHTGERPYKCEYCKKGFCDKYTLKTHIRIHNGDKDVKCLICGKTFIGQYHLTLHSRIHSGVKPYSCGVCNKSFSQKSSLRTHIRTHTGEMPFFCEFCKKAFSQKSHLNVHVLIHTNERPYKCGECNKTFPDKNHLTRHIIIVHTRELKFTCKVCNKSFSYKQNLTRHNRVHTGERPYPCDICSKAFSVKSNLNSHKRIHARKKLV</sequence>
<keyword evidence="8 20" id="KW-0812">Transmembrane</keyword>
<dbReference type="SMART" id="SM00355">
    <property type="entry name" value="ZnF_C2H2"/>
    <property type="match status" value="8"/>
</dbReference>
<evidence type="ECO:0000256" key="1">
    <source>
        <dbReference type="ARBA" id="ARBA00004123"/>
    </source>
</evidence>
<feature type="domain" description="C2H2-type" evidence="21">
    <location>
        <begin position="612"/>
        <end position="639"/>
    </location>
</feature>
<feature type="domain" description="C2H2-type" evidence="21">
    <location>
        <begin position="640"/>
        <end position="667"/>
    </location>
</feature>
<dbReference type="EC" id="2.4.1.258" evidence="5"/>
<evidence type="ECO:0000256" key="15">
    <source>
        <dbReference type="ARBA" id="ARBA00023125"/>
    </source>
</evidence>
<dbReference type="SUPFAM" id="SSF57667">
    <property type="entry name" value="beta-beta-alpha zinc fingers"/>
    <property type="match status" value="4"/>
</dbReference>
<dbReference type="GO" id="GO:0003677">
    <property type="term" value="F:DNA binding"/>
    <property type="evidence" value="ECO:0007669"/>
    <property type="project" value="UniProtKB-KW"/>
</dbReference>
<keyword evidence="16 20" id="KW-0472">Membrane</keyword>
<feature type="transmembrane region" description="Helical" evidence="20">
    <location>
        <begin position="54"/>
        <end position="77"/>
    </location>
</feature>
<comment type="similarity">
    <text evidence="4">Belongs to the krueppel C2H2-type zinc-finger protein family.</text>
</comment>
<feature type="domain" description="C2H2-type" evidence="21">
    <location>
        <begin position="528"/>
        <end position="555"/>
    </location>
</feature>
<dbReference type="InterPro" id="IPR036236">
    <property type="entry name" value="Znf_C2H2_sf"/>
</dbReference>
<dbReference type="InterPro" id="IPR013087">
    <property type="entry name" value="Znf_C2H2_type"/>
</dbReference>
<keyword evidence="11 19" id="KW-0863">Zinc-finger</keyword>
<dbReference type="GO" id="GO:0052925">
    <property type="term" value="F:dol-P-Man:Man(5)GlcNAc(2)-PP-Dol alpha-1,3-mannosyltransferase activity"/>
    <property type="evidence" value="ECO:0007669"/>
    <property type="project" value="UniProtKB-EC"/>
</dbReference>
<name>A0AAD8END3_DIPPU</name>
<reference evidence="22" key="1">
    <citation type="journal article" date="2023" name="IScience">
        <title>Live-bearing cockroach genome reveals convergent evolutionary mechanisms linked to viviparity in insects and beyond.</title>
        <authorList>
            <person name="Fouks B."/>
            <person name="Harrison M.C."/>
            <person name="Mikhailova A.A."/>
            <person name="Marchal E."/>
            <person name="English S."/>
            <person name="Carruthers M."/>
            <person name="Jennings E.C."/>
            <person name="Chiamaka E.L."/>
            <person name="Frigard R.A."/>
            <person name="Pippel M."/>
            <person name="Attardo G.M."/>
            <person name="Benoit J.B."/>
            <person name="Bornberg-Bauer E."/>
            <person name="Tobe S.S."/>
        </authorList>
    </citation>
    <scope>NUCLEOTIDE SEQUENCE</scope>
    <source>
        <strain evidence="22">Stay&amp;Tobe</strain>
    </source>
</reference>
<evidence type="ECO:0000256" key="3">
    <source>
        <dbReference type="ARBA" id="ARBA00004922"/>
    </source>
</evidence>
<evidence type="ECO:0000256" key="13">
    <source>
        <dbReference type="ARBA" id="ARBA00022833"/>
    </source>
</evidence>
<feature type="transmembrane region" description="Helical" evidence="20">
    <location>
        <begin position="300"/>
        <end position="318"/>
    </location>
</feature>
<keyword evidence="10" id="KW-0677">Repeat</keyword>
<feature type="domain" description="C2H2-type" evidence="21">
    <location>
        <begin position="584"/>
        <end position="611"/>
    </location>
</feature>
<feature type="domain" description="C2H2-type" evidence="21">
    <location>
        <begin position="668"/>
        <end position="696"/>
    </location>
</feature>
<reference evidence="22" key="2">
    <citation type="submission" date="2023-05" db="EMBL/GenBank/DDBJ databases">
        <authorList>
            <person name="Fouks B."/>
        </authorList>
    </citation>
    <scope>NUCLEOTIDE SEQUENCE</scope>
    <source>
        <strain evidence="22">Stay&amp;Tobe</strain>
        <tissue evidence="22">Testes</tissue>
    </source>
</reference>
<dbReference type="PANTHER" id="PTHR12646">
    <property type="entry name" value="NOT56 - RELATED"/>
    <property type="match status" value="1"/>
</dbReference>
<dbReference type="Pfam" id="PF00096">
    <property type="entry name" value="zf-C2H2"/>
    <property type="match status" value="8"/>
</dbReference>
<keyword evidence="15" id="KW-0238">DNA-binding</keyword>
<feature type="non-terminal residue" evidence="22">
    <location>
        <position position="753"/>
    </location>
</feature>
<evidence type="ECO:0000256" key="9">
    <source>
        <dbReference type="ARBA" id="ARBA00022723"/>
    </source>
</evidence>
<dbReference type="GO" id="GO:0005789">
    <property type="term" value="C:endoplasmic reticulum membrane"/>
    <property type="evidence" value="ECO:0007669"/>
    <property type="project" value="UniProtKB-SubCell"/>
</dbReference>
<evidence type="ECO:0000256" key="4">
    <source>
        <dbReference type="ARBA" id="ARBA00006991"/>
    </source>
</evidence>
<dbReference type="InterPro" id="IPR007873">
    <property type="entry name" value="Glycosyltransferase_ALG3"/>
</dbReference>
<dbReference type="PROSITE" id="PS00028">
    <property type="entry name" value="ZINC_FINGER_C2H2_1"/>
    <property type="match status" value="8"/>
</dbReference>
<evidence type="ECO:0000256" key="17">
    <source>
        <dbReference type="ARBA" id="ARBA00023242"/>
    </source>
</evidence>
<keyword evidence="14 20" id="KW-1133">Transmembrane helix</keyword>
<keyword evidence="23" id="KW-1185">Reference proteome</keyword>
<evidence type="ECO:0000313" key="22">
    <source>
        <dbReference type="EMBL" id="KAJ9596546.1"/>
    </source>
</evidence>
<keyword evidence="7" id="KW-0808">Transferase</keyword>
<evidence type="ECO:0000313" key="23">
    <source>
        <dbReference type="Proteomes" id="UP001233999"/>
    </source>
</evidence>
<evidence type="ECO:0000256" key="19">
    <source>
        <dbReference type="PROSITE-ProRule" id="PRU00042"/>
    </source>
</evidence>
<dbReference type="AlphaFoldDB" id="A0AAD8END3"/>
<feature type="transmembrane region" description="Helical" evidence="20">
    <location>
        <begin position="139"/>
        <end position="157"/>
    </location>
</feature>
<evidence type="ECO:0000256" key="14">
    <source>
        <dbReference type="ARBA" id="ARBA00022989"/>
    </source>
</evidence>
<keyword evidence="12" id="KW-0256">Endoplasmic reticulum</keyword>
<dbReference type="GO" id="GO:0006355">
    <property type="term" value="P:regulation of DNA-templated transcription"/>
    <property type="evidence" value="ECO:0007669"/>
    <property type="project" value="UniProtKB-ARBA"/>
</dbReference>
<dbReference type="FunFam" id="3.30.160.60:FF:000624">
    <property type="entry name" value="zinc finger protein 697"/>
    <property type="match status" value="1"/>
</dbReference>
<evidence type="ECO:0000256" key="8">
    <source>
        <dbReference type="ARBA" id="ARBA00022692"/>
    </source>
</evidence>
<feature type="domain" description="C2H2-type" evidence="21">
    <location>
        <begin position="697"/>
        <end position="724"/>
    </location>
</feature>
<evidence type="ECO:0000256" key="18">
    <source>
        <dbReference type="ARBA" id="ARBA00049506"/>
    </source>
</evidence>
<dbReference type="FunFam" id="3.30.160.60:FF:000630">
    <property type="entry name" value="Zinc finger protein 180"/>
    <property type="match status" value="1"/>
</dbReference>
<dbReference type="Gene3D" id="3.30.160.60">
    <property type="entry name" value="Classic Zinc Finger"/>
    <property type="match status" value="8"/>
</dbReference>
<keyword evidence="17" id="KW-0539">Nucleus</keyword>
<dbReference type="PANTHER" id="PTHR12646:SF0">
    <property type="entry name" value="DOL-P-MAN:MAN(5)GLCNAC(2)-PP-DOL ALPHA-1,3-MANNOSYLTRANSFERASE"/>
    <property type="match status" value="1"/>
</dbReference>
<dbReference type="Proteomes" id="UP001233999">
    <property type="component" value="Unassembled WGS sequence"/>
</dbReference>
<dbReference type="FunFam" id="3.30.160.60:FF:000557">
    <property type="entry name" value="zinc finger and SCAN domain-containing protein 29"/>
    <property type="match status" value="2"/>
</dbReference>
<dbReference type="FunFam" id="3.30.160.60:FF:002343">
    <property type="entry name" value="Zinc finger protein 33A"/>
    <property type="match status" value="1"/>
</dbReference>
<feature type="transmembrane region" description="Helical" evidence="20">
    <location>
        <begin position="213"/>
        <end position="236"/>
    </location>
</feature>
<evidence type="ECO:0000256" key="7">
    <source>
        <dbReference type="ARBA" id="ARBA00022679"/>
    </source>
</evidence>
<evidence type="ECO:0000256" key="16">
    <source>
        <dbReference type="ARBA" id="ARBA00023136"/>
    </source>
</evidence>
<accession>A0AAD8END3</accession>
<evidence type="ECO:0000256" key="10">
    <source>
        <dbReference type="ARBA" id="ARBA00022737"/>
    </source>
</evidence>
<organism evidence="22 23">
    <name type="scientific">Diploptera punctata</name>
    <name type="common">Pacific beetle cockroach</name>
    <dbReference type="NCBI Taxonomy" id="6984"/>
    <lineage>
        <taxon>Eukaryota</taxon>
        <taxon>Metazoa</taxon>
        <taxon>Ecdysozoa</taxon>
        <taxon>Arthropoda</taxon>
        <taxon>Hexapoda</taxon>
        <taxon>Insecta</taxon>
        <taxon>Pterygota</taxon>
        <taxon>Neoptera</taxon>
        <taxon>Polyneoptera</taxon>
        <taxon>Dictyoptera</taxon>
        <taxon>Blattodea</taxon>
        <taxon>Blaberoidea</taxon>
        <taxon>Blaberidae</taxon>
        <taxon>Diplopterinae</taxon>
        <taxon>Diploptera</taxon>
    </lineage>
</organism>
<dbReference type="FunFam" id="3.30.160.60:FF:001450">
    <property type="entry name" value="zinc finger protein 774"/>
    <property type="match status" value="1"/>
</dbReference>
<keyword evidence="13" id="KW-0862">Zinc</keyword>
<keyword evidence="9" id="KW-0479">Metal-binding</keyword>
<comment type="subcellular location">
    <subcellularLocation>
        <location evidence="2">Endoplasmic reticulum membrane</location>
        <topology evidence="2">Multi-pass membrane protein</topology>
    </subcellularLocation>
    <subcellularLocation>
        <location evidence="1">Nucleus</location>
    </subcellularLocation>
</comment>
<feature type="transmembrane region" description="Helical" evidence="20">
    <location>
        <begin position="111"/>
        <end position="127"/>
    </location>
</feature>
<feature type="domain" description="C2H2-type" evidence="21">
    <location>
        <begin position="556"/>
        <end position="583"/>
    </location>
</feature>
<evidence type="ECO:0000256" key="20">
    <source>
        <dbReference type="SAM" id="Phobius"/>
    </source>
</evidence>
<keyword evidence="6" id="KW-0328">Glycosyltransferase</keyword>
<evidence type="ECO:0000256" key="6">
    <source>
        <dbReference type="ARBA" id="ARBA00022676"/>
    </source>
</evidence>
<evidence type="ECO:0000256" key="11">
    <source>
        <dbReference type="ARBA" id="ARBA00022771"/>
    </source>
</evidence>
<evidence type="ECO:0000259" key="21">
    <source>
        <dbReference type="PROSITE" id="PS50157"/>
    </source>
</evidence>
<gene>
    <name evidence="22" type="ORF">L9F63_012445</name>
</gene>
<comment type="catalytic activity">
    <reaction evidence="18">
        <text>an alpha-D-Man-(1-&gt;2)-alpha-D-Man-(1-&gt;2)-alpha-D-Man-(1-&gt;3)-[alpha-D-Man-(1-&gt;6)]-beta-D-Man-(1-&gt;4)-beta-D-GlcNAc-(1-&gt;4)-alpha-D-GlcNAc-diphospho-di-trans,poly-cis-dolichol + a di-trans,poly-cis-dolichyl beta-D-mannosyl phosphate = an alpha-D-Man-(1-&gt;2)-alpha-D-Man-(1-&gt;2)-alpha-D-Man-(1-&gt;3)-[alpha-D-Man-(1-&gt;3)-alpha-D-Man-(1-&gt;6)]-beta-D-Man-(1-&gt;4)-beta-D-GlcNAc-(1-&gt;4)-alpha-D-GlcNAc-diphospho-di-trans,poly-cis-dolichol + a di-trans,poly-cis-dolichyl phosphate + H(+)</text>
        <dbReference type="Rhea" id="RHEA:29527"/>
        <dbReference type="Rhea" id="RHEA-COMP:19498"/>
        <dbReference type="Rhea" id="RHEA-COMP:19501"/>
        <dbReference type="Rhea" id="RHEA-COMP:19516"/>
        <dbReference type="Rhea" id="RHEA-COMP:19517"/>
        <dbReference type="ChEBI" id="CHEBI:15378"/>
        <dbReference type="ChEBI" id="CHEBI:57683"/>
        <dbReference type="ChEBI" id="CHEBI:58211"/>
        <dbReference type="ChEBI" id="CHEBI:132515"/>
        <dbReference type="ChEBI" id="CHEBI:132516"/>
        <dbReference type="EC" id="2.4.1.258"/>
    </reaction>
    <physiologicalReaction direction="left-to-right" evidence="18">
        <dbReference type="Rhea" id="RHEA:29528"/>
    </physiologicalReaction>
</comment>
<proteinExistence type="inferred from homology"/>
<comment type="caution">
    <text evidence="22">The sequence shown here is derived from an EMBL/GenBank/DDBJ whole genome shotgun (WGS) entry which is preliminary data.</text>
</comment>
<dbReference type="FunFam" id="3.30.160.60:FF:001498">
    <property type="entry name" value="Zinc finger protein 404"/>
    <property type="match status" value="1"/>
</dbReference>
<dbReference type="Pfam" id="PF05208">
    <property type="entry name" value="ALG3"/>
    <property type="match status" value="1"/>
</dbReference>
<evidence type="ECO:0000256" key="2">
    <source>
        <dbReference type="ARBA" id="ARBA00004477"/>
    </source>
</evidence>
<evidence type="ECO:0000256" key="5">
    <source>
        <dbReference type="ARBA" id="ARBA00011964"/>
    </source>
</evidence>